<sequence length="750" mass="82366">MLGCLMAAIAPSLLFLLLLLSSLVCTSSLHFEVRAYLVELIILFPSTHLRTQSVYRPRCSAGTISHVHHFVWVVVHLGRHALLTRAERVLGVKDSSRGIACIMHRHSSAPASVVVRASLTSSVHRRGVDSHVWGTARTLCADASDEKVTGPFCLNRFSHCVGQSNNTLANRVCPIDVPRRCLSVHIYSSLSRSAAMSVALSSSSTASCAGSTAAVRTLRRHFYSGLDDSRVHRLRRSGMTFNRPRGRDTFSVAFESRLRIVPLTQMSDLYAPIDVSLLTAANADDPTSSEGNPLEKKKYMAGDARIRKVVEDKQRTEAALREKRDWHVLVVDPIELRMVSAPLPFPSPHPVYYHDWTTMGGERPLPSRVLEHRPTAELGTHMPEARVETTEEGTGTAVIAHVDAAESAAFFYASANRCHLQQNGDTTLLTGVQVRQTTLSIPSSTSTANQLLPSSPHVIRQYFHTAVCVDPDISHDRFHREEAQVEMISAYRNILYEAFELGHALSSASSTSAGGSLRRTAVTQRTVPFVADVVRVPALCHYSCGRRFLHELGKLNQQAVVKGFHRLSNEAKEALIMNRSFAVEIYVPPMLLEQFEQAFLEEPWEAPLSTLNPGRTALYPGLAPPRSLLDYDGWVGKRPELVEGVATQGKSLLRGGQVGLDGQLIEEREVLASLRLFGAREEQQQMLERERKTATEQLGVPLKPMYAPLHAGLLAEVEPHASDTLLEKPSGSHAGGDPAAVTTSAAEIAK</sequence>
<dbReference type="EMBL" id="BLBS01000037">
    <property type="protein sequence ID" value="GET89839.1"/>
    <property type="molecule type" value="Genomic_DNA"/>
</dbReference>
<reference evidence="3" key="1">
    <citation type="submission" date="2019-11" db="EMBL/GenBank/DDBJ databases">
        <title>Leishmania tarentolae CDS.</title>
        <authorList>
            <person name="Goto Y."/>
            <person name="Yamagishi J."/>
        </authorList>
    </citation>
    <scope>NUCLEOTIDE SEQUENCE [LARGE SCALE GENOMIC DNA]</scope>
    <source>
        <strain evidence="3">Parrot Tar II</strain>
    </source>
</reference>
<keyword evidence="2" id="KW-0732">Signal</keyword>
<gene>
    <name evidence="3" type="ORF">LtaPh_2719500</name>
</gene>
<evidence type="ECO:0000313" key="4">
    <source>
        <dbReference type="Proteomes" id="UP000419144"/>
    </source>
</evidence>
<evidence type="ECO:0000256" key="2">
    <source>
        <dbReference type="SAM" id="SignalP"/>
    </source>
</evidence>
<comment type="caution">
    <text evidence="3">The sequence shown here is derived from an EMBL/GenBank/DDBJ whole genome shotgun (WGS) entry which is preliminary data.</text>
</comment>
<accession>A0A640KQT4</accession>
<feature type="compositionally biased region" description="Polar residues" evidence="1">
    <location>
        <begin position="741"/>
        <end position="750"/>
    </location>
</feature>
<feature type="signal peptide" evidence="2">
    <location>
        <begin position="1"/>
        <end position="28"/>
    </location>
</feature>
<protein>
    <submittedName>
        <fullName evidence="3">Uncharacterized protein</fullName>
    </submittedName>
</protein>
<evidence type="ECO:0000256" key="1">
    <source>
        <dbReference type="SAM" id="MobiDB-lite"/>
    </source>
</evidence>
<dbReference type="OrthoDB" id="244508at2759"/>
<feature type="region of interest" description="Disordered" evidence="1">
    <location>
        <begin position="725"/>
        <end position="750"/>
    </location>
</feature>
<organism evidence="3 4">
    <name type="scientific">Leishmania tarentolae</name>
    <name type="common">Sauroleishmania tarentolae</name>
    <dbReference type="NCBI Taxonomy" id="5689"/>
    <lineage>
        <taxon>Eukaryota</taxon>
        <taxon>Discoba</taxon>
        <taxon>Euglenozoa</taxon>
        <taxon>Kinetoplastea</taxon>
        <taxon>Metakinetoplastina</taxon>
        <taxon>Trypanosomatida</taxon>
        <taxon>Trypanosomatidae</taxon>
        <taxon>Leishmaniinae</taxon>
        <taxon>Leishmania</taxon>
        <taxon>lizard Leishmania</taxon>
    </lineage>
</organism>
<feature type="chain" id="PRO_5024914459" evidence="2">
    <location>
        <begin position="29"/>
        <end position="750"/>
    </location>
</feature>
<name>A0A640KQT4_LEITA</name>
<dbReference type="Proteomes" id="UP000419144">
    <property type="component" value="Unassembled WGS sequence"/>
</dbReference>
<dbReference type="VEuPathDB" id="TriTrypDB:LtaPh_2719500"/>
<proteinExistence type="predicted"/>
<evidence type="ECO:0000313" key="3">
    <source>
        <dbReference type="EMBL" id="GET89839.1"/>
    </source>
</evidence>
<keyword evidence="4" id="KW-1185">Reference proteome</keyword>
<dbReference type="AlphaFoldDB" id="A0A640KQT4"/>